<reference evidence="2 3" key="1">
    <citation type="journal article" date="2015" name="Mol. Plant Microbe Interact.">
        <title>Genome, transcriptome, and functional analyses of Penicillium expansum provide new insights into secondary metabolism and pathogenicity.</title>
        <authorList>
            <person name="Ballester A.R."/>
            <person name="Marcet-Houben M."/>
            <person name="Levin E."/>
            <person name="Sela N."/>
            <person name="Selma-Lazaro C."/>
            <person name="Carmona L."/>
            <person name="Wisniewski M."/>
            <person name="Droby S."/>
            <person name="Gonzalez-Candelas L."/>
            <person name="Gabaldon T."/>
        </authorList>
    </citation>
    <scope>NUCLEOTIDE SEQUENCE [LARGE SCALE GENOMIC DNA]</scope>
    <source>
        <strain evidence="2 3">MD-8</strain>
    </source>
</reference>
<name>A0A0A2K510_PENEN</name>
<protein>
    <submittedName>
        <fullName evidence="2">Heterokaryon incompatibility</fullName>
    </submittedName>
</protein>
<dbReference type="EMBL" id="JQFZ01000147">
    <property type="protein sequence ID" value="KGO57422.1"/>
    <property type="molecule type" value="Genomic_DNA"/>
</dbReference>
<sequence length="455" mass="53494">MRVLDTSSLKFVEFDEFPDKEYAILSHTWLRQALEDGLWIQGELEYKDLKRISASQLENLRNGGWEGSRLKKKGWEKIVGFCNLARHEMYEYAWMDTCCIDKSNPEETKRSIHGMWEFYTHAAVCYAYIEDVNMRDKEGKSEGAFNAAKWFSRGWTLQELLAPKKLLYMDRNWCEIGSRETKGAPGTGLTHLLQKYVRKVPMENDLATQLSWAAARNTTRLEDQAYSILALLQIEMDVDYTAGKHAFLQFQRELIRKYDDLSLLAWFSNPDIQDRYEKRHGEQAPKLGILAPSIDYFQKKRARGKMILTGKRKAQNKTNHTPEMEYRSDHRSNYLHVRAKIFRIGDLYVRYKRLGQVVRIMGTVVHYVVQLFIYSTEQGEEKSVGIIVVEDPEEKGWFIREYHSKGLFLFKYNPGDKGENPTCRGRFSPGYHSEETWENWTIEEQSWNEINFRCE</sequence>
<proteinExistence type="predicted"/>
<evidence type="ECO:0000313" key="2">
    <source>
        <dbReference type="EMBL" id="KGO57422.1"/>
    </source>
</evidence>
<gene>
    <name evidence="2" type="ORF">PEX2_000970</name>
</gene>
<dbReference type="Proteomes" id="UP000030143">
    <property type="component" value="Unassembled WGS sequence"/>
</dbReference>
<dbReference type="InterPro" id="IPR010730">
    <property type="entry name" value="HET"/>
</dbReference>
<dbReference type="PhylomeDB" id="A0A0A2K510"/>
<keyword evidence="3" id="KW-1185">Reference proteome</keyword>
<dbReference type="PANTHER" id="PTHR10622">
    <property type="entry name" value="HET DOMAIN-CONTAINING PROTEIN"/>
    <property type="match status" value="1"/>
</dbReference>
<feature type="domain" description="Heterokaryon incompatibility" evidence="1">
    <location>
        <begin position="22"/>
        <end position="134"/>
    </location>
</feature>
<dbReference type="RefSeq" id="XP_016599090.1">
    <property type="nucleotide sequence ID" value="XM_016737375.1"/>
</dbReference>
<organism evidence="2 3">
    <name type="scientific">Penicillium expansum</name>
    <name type="common">Blue mold rot fungus</name>
    <dbReference type="NCBI Taxonomy" id="27334"/>
    <lineage>
        <taxon>Eukaryota</taxon>
        <taxon>Fungi</taxon>
        <taxon>Dikarya</taxon>
        <taxon>Ascomycota</taxon>
        <taxon>Pezizomycotina</taxon>
        <taxon>Eurotiomycetes</taxon>
        <taxon>Eurotiomycetidae</taxon>
        <taxon>Eurotiales</taxon>
        <taxon>Aspergillaceae</taxon>
        <taxon>Penicillium</taxon>
    </lineage>
</organism>
<dbReference type="STRING" id="27334.A0A0A2K510"/>
<evidence type="ECO:0000259" key="1">
    <source>
        <dbReference type="Pfam" id="PF06985"/>
    </source>
</evidence>
<dbReference type="Pfam" id="PF06985">
    <property type="entry name" value="HET"/>
    <property type="match status" value="1"/>
</dbReference>
<dbReference type="HOGENOM" id="CLU_000288_138_0_1"/>
<accession>A0A0A2K510</accession>
<dbReference type="VEuPathDB" id="FungiDB:PEXP_096430"/>
<comment type="caution">
    <text evidence="2">The sequence shown here is derived from an EMBL/GenBank/DDBJ whole genome shotgun (WGS) entry which is preliminary data.</text>
</comment>
<dbReference type="PANTHER" id="PTHR10622:SF10">
    <property type="entry name" value="HET DOMAIN-CONTAINING PROTEIN"/>
    <property type="match status" value="1"/>
</dbReference>
<evidence type="ECO:0000313" key="3">
    <source>
        <dbReference type="Proteomes" id="UP000030143"/>
    </source>
</evidence>
<dbReference type="AlphaFoldDB" id="A0A0A2K510"/>
<dbReference type="GeneID" id="27672794"/>
<dbReference type="OrthoDB" id="674604at2759"/>